<feature type="chain" id="PRO_5012438696" description="Secreted protein" evidence="2">
    <location>
        <begin position="26"/>
        <end position="124"/>
    </location>
</feature>
<gene>
    <name evidence="3" type="ORF">BV898_11539</name>
</gene>
<comment type="caution">
    <text evidence="3">The sequence shown here is derived from an EMBL/GenBank/DDBJ whole genome shotgun (WGS) entry which is preliminary data.</text>
</comment>
<organism evidence="3 4">
    <name type="scientific">Hypsibius exemplaris</name>
    <name type="common">Freshwater tardigrade</name>
    <dbReference type="NCBI Taxonomy" id="2072580"/>
    <lineage>
        <taxon>Eukaryota</taxon>
        <taxon>Metazoa</taxon>
        <taxon>Ecdysozoa</taxon>
        <taxon>Tardigrada</taxon>
        <taxon>Eutardigrada</taxon>
        <taxon>Parachela</taxon>
        <taxon>Hypsibioidea</taxon>
        <taxon>Hypsibiidae</taxon>
        <taxon>Hypsibius</taxon>
    </lineage>
</organism>
<evidence type="ECO:0000313" key="3">
    <source>
        <dbReference type="EMBL" id="OQV14304.1"/>
    </source>
</evidence>
<reference evidence="4" key="1">
    <citation type="submission" date="2017-01" db="EMBL/GenBank/DDBJ databases">
        <title>Comparative genomics of anhydrobiosis in the tardigrade Hypsibius dujardini.</title>
        <authorList>
            <person name="Yoshida Y."/>
            <person name="Koutsovoulos G."/>
            <person name="Laetsch D."/>
            <person name="Stevens L."/>
            <person name="Kumar S."/>
            <person name="Horikawa D."/>
            <person name="Ishino K."/>
            <person name="Komine S."/>
            <person name="Tomita M."/>
            <person name="Blaxter M."/>
            <person name="Arakawa K."/>
        </authorList>
    </citation>
    <scope>NUCLEOTIDE SEQUENCE [LARGE SCALE GENOMIC DNA]</scope>
    <source>
        <strain evidence="4">Z151</strain>
    </source>
</reference>
<evidence type="ECO:0000256" key="1">
    <source>
        <dbReference type="SAM" id="MobiDB-lite"/>
    </source>
</evidence>
<feature type="signal peptide" evidence="2">
    <location>
        <begin position="1"/>
        <end position="25"/>
    </location>
</feature>
<dbReference type="EMBL" id="MTYJ01000107">
    <property type="protein sequence ID" value="OQV14304.1"/>
    <property type="molecule type" value="Genomic_DNA"/>
</dbReference>
<keyword evidence="2" id="KW-0732">Signal</keyword>
<evidence type="ECO:0008006" key="5">
    <source>
        <dbReference type="Google" id="ProtNLM"/>
    </source>
</evidence>
<protein>
    <recommendedName>
        <fullName evidence="5">Secreted protein</fullName>
    </recommendedName>
</protein>
<feature type="region of interest" description="Disordered" evidence="1">
    <location>
        <begin position="56"/>
        <end position="100"/>
    </location>
</feature>
<accession>A0A1W0WGH6</accession>
<evidence type="ECO:0000313" key="4">
    <source>
        <dbReference type="Proteomes" id="UP000192578"/>
    </source>
</evidence>
<name>A0A1W0WGH6_HYPEX</name>
<evidence type="ECO:0000256" key="2">
    <source>
        <dbReference type="SAM" id="SignalP"/>
    </source>
</evidence>
<dbReference type="AlphaFoldDB" id="A0A1W0WGH6"/>
<dbReference type="Proteomes" id="UP000192578">
    <property type="component" value="Unassembled WGS sequence"/>
</dbReference>
<feature type="compositionally biased region" description="Polar residues" evidence="1">
    <location>
        <begin position="67"/>
        <end position="76"/>
    </location>
</feature>
<keyword evidence="4" id="KW-1185">Reference proteome</keyword>
<sequence length="124" mass="13827">MRFYLMLSSVCLILSSFDLVCRCSANDEEVVAPGTHLPLLAQVFVVYNKGHRSRFPVTSPYDGDNSPGKSSQQQPLNFGRQQQQQIGGGPSLGASQSEWNPARQYKPSWYLGKRSVPHTLLSRQ</sequence>
<proteinExistence type="predicted"/>